<evidence type="ECO:0000256" key="3">
    <source>
        <dbReference type="ARBA" id="ARBA00022490"/>
    </source>
</evidence>
<keyword evidence="7" id="KW-0206">Cytoskeleton</keyword>
<name>A0A914UZM5_9BILA</name>
<evidence type="ECO:0000313" key="11">
    <source>
        <dbReference type="Proteomes" id="UP000887566"/>
    </source>
</evidence>
<keyword evidence="11" id="KW-1185">Reference proteome</keyword>
<evidence type="ECO:0000256" key="2">
    <source>
        <dbReference type="ARBA" id="ARBA00006737"/>
    </source>
</evidence>
<dbReference type="GO" id="GO:0005929">
    <property type="term" value="C:cilium"/>
    <property type="evidence" value="ECO:0007669"/>
    <property type="project" value="TreeGrafter"/>
</dbReference>
<protein>
    <submittedName>
        <fullName evidence="12">Uncharacterized protein</fullName>
    </submittedName>
</protein>
<evidence type="ECO:0000256" key="1">
    <source>
        <dbReference type="ARBA" id="ARBA00004611"/>
    </source>
</evidence>
<reference evidence="12" key="1">
    <citation type="submission" date="2022-11" db="UniProtKB">
        <authorList>
            <consortium name="WormBaseParasite"/>
        </authorList>
    </citation>
    <scope>IDENTIFICATION</scope>
</reference>
<dbReference type="PANTHER" id="PTHR21648:SF0">
    <property type="entry name" value="RADIAL SPOKE HEAD PROTEIN 3 HOMOLOG"/>
    <property type="match status" value="1"/>
</dbReference>
<dbReference type="Pfam" id="PF06098">
    <property type="entry name" value="Radial_spoke_3"/>
    <property type="match status" value="1"/>
</dbReference>
<dbReference type="InterPro" id="IPR009290">
    <property type="entry name" value="Radial_spoke_3"/>
</dbReference>
<comment type="similarity">
    <text evidence="2">Belongs to the flagellar radial spoke RSP3 family.</text>
</comment>
<dbReference type="AlphaFoldDB" id="A0A914UZM5"/>
<accession>A0A914UZM5</accession>
<keyword evidence="9" id="KW-0175">Coiled coil</keyword>
<keyword evidence="6" id="KW-0969">Cilium</keyword>
<comment type="subcellular location">
    <subcellularLocation>
        <location evidence="1">Cytoplasm</location>
        <location evidence="1">Cytoskeleton</location>
        <location evidence="1">Flagellum axoneme</location>
    </subcellularLocation>
</comment>
<sequence length="370" mass="42959">MNDPFWRSRSSSPFYGNIMIDKRVFRGSTWAAQRLAMAKRAKDQEEAEREANRRSEVIRTQLTMTLNRRDQPSLQRRAVRQPPSWSVTRPNMPRAMNRVRFLPASPVHRSEADKALRGPYRSPRRVTLLTGDDDDYGDSVRKRRRPLRMFPGSRYPFAPPPTAKGTPILADAMVQATDDFDEATSPMVRMLVDSALANAIRSLQEEDRLAQFEAERAELVGIIGEEKALIDSLEQHIQMEYEEKMELQRIQKEMERREWARISHEAATELLLYMIPTVMDKLRERRLLIEPILYRSIAADTREMEADKAEFSDVYTTVTVDFLPWLCSRAGMEAEHAIISKHLSDAMFSHNQNTREKARRNVERRLGKIL</sequence>
<keyword evidence="5" id="KW-0282">Flagellum</keyword>
<organism evidence="11 12">
    <name type="scientific">Plectus sambesii</name>
    <dbReference type="NCBI Taxonomy" id="2011161"/>
    <lineage>
        <taxon>Eukaryota</taxon>
        <taxon>Metazoa</taxon>
        <taxon>Ecdysozoa</taxon>
        <taxon>Nematoda</taxon>
        <taxon>Chromadorea</taxon>
        <taxon>Plectida</taxon>
        <taxon>Plectina</taxon>
        <taxon>Plectoidea</taxon>
        <taxon>Plectidae</taxon>
        <taxon>Plectus</taxon>
    </lineage>
</organism>
<keyword evidence="8" id="KW-0966">Cell projection</keyword>
<evidence type="ECO:0000256" key="10">
    <source>
        <dbReference type="SAM" id="MobiDB-lite"/>
    </source>
</evidence>
<feature type="region of interest" description="Disordered" evidence="10">
    <location>
        <begin position="70"/>
        <end position="91"/>
    </location>
</feature>
<feature type="coiled-coil region" evidence="9">
    <location>
        <begin position="230"/>
        <end position="257"/>
    </location>
</feature>
<evidence type="ECO:0000256" key="8">
    <source>
        <dbReference type="ARBA" id="ARBA00023273"/>
    </source>
</evidence>
<proteinExistence type="inferred from homology"/>
<keyword evidence="4" id="KW-0597">Phosphoprotein</keyword>
<evidence type="ECO:0000256" key="6">
    <source>
        <dbReference type="ARBA" id="ARBA00023069"/>
    </source>
</evidence>
<keyword evidence="3" id="KW-0963">Cytoplasm</keyword>
<dbReference type="Proteomes" id="UP000887566">
    <property type="component" value="Unplaced"/>
</dbReference>
<dbReference type="PANTHER" id="PTHR21648">
    <property type="entry name" value="FLAGELLAR RADIAL SPOKE PROTEIN 3"/>
    <property type="match status" value="1"/>
</dbReference>
<evidence type="ECO:0000256" key="5">
    <source>
        <dbReference type="ARBA" id="ARBA00022846"/>
    </source>
</evidence>
<evidence type="ECO:0000256" key="4">
    <source>
        <dbReference type="ARBA" id="ARBA00022553"/>
    </source>
</evidence>
<evidence type="ECO:0000313" key="12">
    <source>
        <dbReference type="WBParaSite" id="PSAMB.scaffold1399size32041.g12849.t1"/>
    </source>
</evidence>
<dbReference type="WBParaSite" id="PSAMB.scaffold1399size32041.g12849.t1">
    <property type="protein sequence ID" value="PSAMB.scaffold1399size32041.g12849.t1"/>
    <property type="gene ID" value="PSAMB.scaffold1399size32041.g12849"/>
</dbReference>
<evidence type="ECO:0000256" key="7">
    <source>
        <dbReference type="ARBA" id="ARBA00023212"/>
    </source>
</evidence>
<evidence type="ECO:0000256" key="9">
    <source>
        <dbReference type="SAM" id="Coils"/>
    </source>
</evidence>